<sequence length="155" mass="18533">MVVGNPIQRYPYTTCYRNTRILDGVIPYMDPKFFEENHSYGLTEKSDIYNLGVLFWELTSRLSRLILKIKIIQIKQDILNSNKLRETPIPSTNDKFVSPYKRNISLRINFWEFLKIDNEASLENDIFGFPTTRGKMFTKIKIRWKIKYGMCHKRR</sequence>
<comment type="caution">
    <text evidence="1">The sequence shown here is derived from an EMBL/GenBank/DDBJ whole genome shotgun (WGS) entry which is preliminary data.</text>
</comment>
<dbReference type="Gene3D" id="1.10.510.10">
    <property type="entry name" value="Transferase(Phosphotransferase) domain 1"/>
    <property type="match status" value="1"/>
</dbReference>
<protein>
    <recommendedName>
        <fullName evidence="3">Protein kinase domain-containing protein</fullName>
    </recommendedName>
</protein>
<proteinExistence type="predicted"/>
<dbReference type="Proteomes" id="UP000234323">
    <property type="component" value="Unassembled WGS sequence"/>
</dbReference>
<dbReference type="InterPro" id="IPR011009">
    <property type="entry name" value="Kinase-like_dom_sf"/>
</dbReference>
<keyword evidence="2" id="KW-1185">Reference proteome</keyword>
<evidence type="ECO:0000313" key="2">
    <source>
        <dbReference type="Proteomes" id="UP000234323"/>
    </source>
</evidence>
<dbReference type="VEuPathDB" id="FungiDB:RhiirFUN_001785"/>
<gene>
    <name evidence="1" type="ORF">RhiirA4_495615</name>
</gene>
<dbReference type="VEuPathDB" id="FungiDB:RhiirA1_529550"/>
<organism evidence="1 2">
    <name type="scientific">Rhizophagus irregularis</name>
    <dbReference type="NCBI Taxonomy" id="588596"/>
    <lineage>
        <taxon>Eukaryota</taxon>
        <taxon>Fungi</taxon>
        <taxon>Fungi incertae sedis</taxon>
        <taxon>Mucoromycota</taxon>
        <taxon>Glomeromycotina</taxon>
        <taxon>Glomeromycetes</taxon>
        <taxon>Glomerales</taxon>
        <taxon>Glomeraceae</taxon>
        <taxon>Rhizophagus</taxon>
    </lineage>
</organism>
<name>A0A2I1GZN5_9GLOM</name>
<dbReference type="EMBL" id="LLXI01001137">
    <property type="protein sequence ID" value="PKY52093.1"/>
    <property type="molecule type" value="Genomic_DNA"/>
</dbReference>
<evidence type="ECO:0008006" key="3">
    <source>
        <dbReference type="Google" id="ProtNLM"/>
    </source>
</evidence>
<dbReference type="AlphaFoldDB" id="A0A2I1GZN5"/>
<accession>A0A2I1GZN5</accession>
<reference evidence="1 2" key="1">
    <citation type="submission" date="2015-10" db="EMBL/GenBank/DDBJ databases">
        <title>Genome analyses suggest a sexual origin of heterokaryosis in a supposedly ancient asexual fungus.</title>
        <authorList>
            <person name="Ropars J."/>
            <person name="Sedzielewska K."/>
            <person name="Noel J."/>
            <person name="Charron P."/>
            <person name="Farinelli L."/>
            <person name="Marton T."/>
            <person name="Kruger M."/>
            <person name="Pelin A."/>
            <person name="Brachmann A."/>
            <person name="Corradi N."/>
        </authorList>
    </citation>
    <scope>NUCLEOTIDE SEQUENCE [LARGE SCALE GENOMIC DNA]</scope>
    <source>
        <strain evidence="1 2">A4</strain>
    </source>
</reference>
<dbReference type="SUPFAM" id="SSF56112">
    <property type="entry name" value="Protein kinase-like (PK-like)"/>
    <property type="match status" value="1"/>
</dbReference>
<evidence type="ECO:0000313" key="1">
    <source>
        <dbReference type="EMBL" id="PKY52093.1"/>
    </source>
</evidence>